<dbReference type="InterPro" id="IPR036779">
    <property type="entry name" value="LysM_dom_sf"/>
</dbReference>
<feature type="chain" id="PRO_5046700962" evidence="3">
    <location>
        <begin position="23"/>
        <end position="225"/>
    </location>
</feature>
<comment type="caution">
    <text evidence="5">The sequence shown here is derived from an EMBL/GenBank/DDBJ whole genome shotgun (WGS) entry which is preliminary data.</text>
</comment>
<keyword evidence="6" id="KW-1185">Reference proteome</keyword>
<dbReference type="RefSeq" id="WP_043574438.1">
    <property type="nucleotide sequence ID" value="NZ_CP142381.1"/>
</dbReference>
<protein>
    <submittedName>
        <fullName evidence="5">Peptidoglycan DD-metalloendopeptidase family protein</fullName>
    </submittedName>
</protein>
<dbReference type="Gene3D" id="3.10.350.10">
    <property type="entry name" value="LysM domain"/>
    <property type="match status" value="1"/>
</dbReference>
<dbReference type="InterPro" id="IPR050570">
    <property type="entry name" value="Cell_wall_metabolism_enzyme"/>
</dbReference>
<feature type="compositionally biased region" description="Pro residues" evidence="2">
    <location>
        <begin position="90"/>
        <end position="101"/>
    </location>
</feature>
<organism evidence="5 6">
    <name type="scientific">Chromobacterium subtsugae</name>
    <dbReference type="NCBI Taxonomy" id="251747"/>
    <lineage>
        <taxon>Bacteria</taxon>
        <taxon>Pseudomonadati</taxon>
        <taxon>Pseudomonadota</taxon>
        <taxon>Betaproteobacteria</taxon>
        <taxon>Neisseriales</taxon>
        <taxon>Chromobacteriaceae</taxon>
        <taxon>Chromobacterium</taxon>
    </lineage>
</organism>
<dbReference type="CDD" id="cd12797">
    <property type="entry name" value="M23_peptidase"/>
    <property type="match status" value="1"/>
</dbReference>
<evidence type="ECO:0000256" key="2">
    <source>
        <dbReference type="SAM" id="MobiDB-lite"/>
    </source>
</evidence>
<dbReference type="InterPro" id="IPR011055">
    <property type="entry name" value="Dup_hybrid_motif"/>
</dbReference>
<dbReference type="PROSITE" id="PS51257">
    <property type="entry name" value="PROKAR_LIPOPROTEIN"/>
    <property type="match status" value="1"/>
</dbReference>
<dbReference type="GeneID" id="89684995"/>
<proteinExistence type="inferred from homology"/>
<feature type="domain" description="LysM" evidence="4">
    <location>
        <begin position="30"/>
        <end position="74"/>
    </location>
</feature>
<dbReference type="InterPro" id="IPR016047">
    <property type="entry name" value="M23ase_b-sheet_dom"/>
</dbReference>
<dbReference type="PANTHER" id="PTHR21666:SF263">
    <property type="entry name" value="MUREIN HYDROLASE ACTIVATOR NLPD"/>
    <property type="match status" value="1"/>
</dbReference>
<evidence type="ECO:0000259" key="4">
    <source>
        <dbReference type="PROSITE" id="PS51782"/>
    </source>
</evidence>
<dbReference type="Pfam" id="PF01551">
    <property type="entry name" value="Peptidase_M23"/>
    <property type="match status" value="1"/>
</dbReference>
<feature type="region of interest" description="Disordered" evidence="2">
    <location>
        <begin position="76"/>
        <end position="101"/>
    </location>
</feature>
<evidence type="ECO:0000313" key="5">
    <source>
        <dbReference type="EMBL" id="MBW8287028.1"/>
    </source>
</evidence>
<dbReference type="SUPFAM" id="SSF51261">
    <property type="entry name" value="Duplicated hybrid motif"/>
    <property type="match status" value="1"/>
</dbReference>
<sequence length="225" mass="23852">MYLRTLILCSSLWLAACATPRAADAPAPAGYYRVQSGDTLYRIARKHRQSVGNLARWNQLSDSSNIQAGQLLRVQPPSAGKTAGNASRPPAKPAEKPAPPPARLDIKLQWPASGALIAGFDGNRNKGIDIAGNAGDKVQAAAAGKVAYAGKGIRAYGNLLIIKHSDDTLTAYAHNQQLLVNEGDQVSAGQTIATMGDTGANRVKLHFELRLRGQAVDPAPYLPPR</sequence>
<evidence type="ECO:0000256" key="1">
    <source>
        <dbReference type="ARBA" id="ARBA00038420"/>
    </source>
</evidence>
<dbReference type="Pfam" id="PF01476">
    <property type="entry name" value="LysM"/>
    <property type="match status" value="1"/>
</dbReference>
<keyword evidence="3" id="KW-0732">Signal</keyword>
<dbReference type="CDD" id="cd00118">
    <property type="entry name" value="LysM"/>
    <property type="match status" value="1"/>
</dbReference>
<accession>A0ABS7FAC0</accession>
<name>A0ABS7FAC0_9NEIS</name>
<dbReference type="PANTHER" id="PTHR21666">
    <property type="entry name" value="PEPTIDASE-RELATED"/>
    <property type="match status" value="1"/>
</dbReference>
<gene>
    <name evidence="5" type="ORF">KIF53_05225</name>
</gene>
<evidence type="ECO:0000313" key="6">
    <source>
        <dbReference type="Proteomes" id="UP000711178"/>
    </source>
</evidence>
<dbReference type="Gene3D" id="2.70.70.10">
    <property type="entry name" value="Glucose Permease (Domain IIA)"/>
    <property type="match status" value="1"/>
</dbReference>
<dbReference type="PROSITE" id="PS51782">
    <property type="entry name" value="LYSM"/>
    <property type="match status" value="1"/>
</dbReference>
<comment type="similarity">
    <text evidence="1">Belongs to the E.coli NlpD/Haemophilus LppB family.</text>
</comment>
<evidence type="ECO:0000256" key="3">
    <source>
        <dbReference type="SAM" id="SignalP"/>
    </source>
</evidence>
<reference evidence="5 6" key="1">
    <citation type="submission" date="2021-05" db="EMBL/GenBank/DDBJ databases">
        <title>Draft Whole Genome Sequencing Of Biosensor Chromobacterium violaceum Strain CV026 Reveals A Regulatory RNA In Chromobacterium violaceum Phenotype Regulatory Network.</title>
        <authorList>
            <person name="Hong K.W."/>
            <person name="Chan K.G."/>
            <person name="Chang C.-Y."/>
        </authorList>
    </citation>
    <scope>NUCLEOTIDE SEQUENCE [LARGE SCALE GENOMIC DNA]</scope>
    <source>
        <strain evidence="5 6">ATCC 31532</strain>
    </source>
</reference>
<dbReference type="InterPro" id="IPR018392">
    <property type="entry name" value="LysM"/>
</dbReference>
<dbReference type="Proteomes" id="UP000711178">
    <property type="component" value="Unassembled WGS sequence"/>
</dbReference>
<feature type="signal peptide" evidence="3">
    <location>
        <begin position="1"/>
        <end position="22"/>
    </location>
</feature>
<dbReference type="SMART" id="SM00257">
    <property type="entry name" value="LysM"/>
    <property type="match status" value="1"/>
</dbReference>
<dbReference type="EMBL" id="JAHDTB010000003">
    <property type="protein sequence ID" value="MBW8287028.1"/>
    <property type="molecule type" value="Genomic_DNA"/>
</dbReference>